<keyword evidence="2" id="KW-1185">Reference proteome</keyword>
<accession>A0ABR7D0E6</accession>
<comment type="caution">
    <text evidence="1">The sequence shown here is derived from an EMBL/GenBank/DDBJ whole genome shotgun (WGS) entry which is preliminary data.</text>
</comment>
<gene>
    <name evidence="1" type="ORF">H8S64_09855</name>
</gene>
<dbReference type="Proteomes" id="UP000646484">
    <property type="component" value="Unassembled WGS sequence"/>
</dbReference>
<organism evidence="1 2">
    <name type="scientific">Butyricimonas hominis</name>
    <dbReference type="NCBI Taxonomy" id="2763032"/>
    <lineage>
        <taxon>Bacteria</taxon>
        <taxon>Pseudomonadati</taxon>
        <taxon>Bacteroidota</taxon>
        <taxon>Bacteroidia</taxon>
        <taxon>Bacteroidales</taxon>
        <taxon>Odoribacteraceae</taxon>
        <taxon>Butyricimonas</taxon>
    </lineage>
</organism>
<proteinExistence type="predicted"/>
<name>A0ABR7D0E6_9BACT</name>
<dbReference type="RefSeq" id="WP_186975950.1">
    <property type="nucleotide sequence ID" value="NZ_JACOOH010000004.1"/>
</dbReference>
<reference evidence="1 2" key="1">
    <citation type="submission" date="2020-08" db="EMBL/GenBank/DDBJ databases">
        <title>Genome public.</title>
        <authorList>
            <person name="Liu C."/>
            <person name="Sun Q."/>
        </authorList>
    </citation>
    <scope>NUCLEOTIDE SEQUENCE [LARGE SCALE GENOMIC DNA]</scope>
    <source>
        <strain evidence="1 2">NSJ-56</strain>
    </source>
</reference>
<dbReference type="EMBL" id="JACOOH010000004">
    <property type="protein sequence ID" value="MBC5621403.1"/>
    <property type="molecule type" value="Genomic_DNA"/>
</dbReference>
<sequence length="198" mass="23797">MRYLELLFVFILFFSVSFSQNREETRNDIVKDKKSGEIVRGKNVAYKVVKGYVYSEITNVVITDSVRRFDRFDWLHVPKKMREQIEEIVFKHIKPEDLRLPCMGDWLLVNFILNEDLKIEKISFGVQHNEGDFWINLPVDRYHEIEKEMMKLVPVIEEKDKKLIREMDFKNGAFCTLKITYDKYLYEKLKAEESVKKK</sequence>
<evidence type="ECO:0000313" key="2">
    <source>
        <dbReference type="Proteomes" id="UP000646484"/>
    </source>
</evidence>
<evidence type="ECO:0000313" key="1">
    <source>
        <dbReference type="EMBL" id="MBC5621403.1"/>
    </source>
</evidence>
<protein>
    <submittedName>
        <fullName evidence="1">Uncharacterized protein</fullName>
    </submittedName>
</protein>